<gene>
    <name evidence="2" type="primary">LOC123070835</name>
</gene>
<dbReference type="EnsemblPlants" id="TraesCS3B02G330100.1">
    <property type="protein sequence ID" value="TraesCS3B02G330100.1"/>
    <property type="gene ID" value="TraesCS3B02G330100"/>
</dbReference>
<dbReference type="Gramene" id="TraesCS3B02G330100.1">
    <property type="protein sequence ID" value="TraesCS3B02G330100.1"/>
    <property type="gene ID" value="TraesCS3B02G330100"/>
</dbReference>
<dbReference type="Gramene" id="TraesPARA_EIv1.0_0965620.1">
    <property type="protein sequence ID" value="TraesPARA_EIv1.0_0965620.1.CDS"/>
    <property type="gene ID" value="TraesPARA_EIv1.0_0965620"/>
</dbReference>
<feature type="region of interest" description="Disordered" evidence="1">
    <location>
        <begin position="1"/>
        <end position="59"/>
    </location>
</feature>
<reference evidence="2" key="1">
    <citation type="submission" date="2018-08" db="EMBL/GenBank/DDBJ databases">
        <authorList>
            <person name="Rossello M."/>
        </authorList>
    </citation>
    <scope>NUCLEOTIDE SEQUENCE [LARGE SCALE GENOMIC DNA]</scope>
    <source>
        <strain evidence="2">cv. Chinese Spring</strain>
    </source>
</reference>
<dbReference type="GeneID" id="123070835"/>
<evidence type="ECO:0000313" key="3">
    <source>
        <dbReference type="Proteomes" id="UP000019116"/>
    </source>
</evidence>
<dbReference type="Gramene" id="TraesPARA_EIv1.0_0965620.4">
    <property type="protein sequence ID" value="TraesPARA_EIv1.0_0965620.4.CDS"/>
    <property type="gene ID" value="TraesPARA_EIv1.0_0965620"/>
</dbReference>
<dbReference type="Gramene" id="TraesWEE_scaffold_033102_01G000200.1">
    <property type="protein sequence ID" value="TraesWEE_scaffold_033102_01G000200.1"/>
    <property type="gene ID" value="TraesWEE_scaffold_033102_01G000200"/>
</dbReference>
<dbReference type="PANTHER" id="PTHR10894:SF24">
    <property type="entry name" value="OS02G0511800 PROTEIN"/>
    <property type="match status" value="1"/>
</dbReference>
<dbReference type="Proteomes" id="UP000019116">
    <property type="component" value="Chromosome 3B"/>
</dbReference>
<dbReference type="GO" id="GO:0031428">
    <property type="term" value="C:box C/D methylation guide snoRNP complex"/>
    <property type="evidence" value="ECO:0000318"/>
    <property type="project" value="GO_Central"/>
</dbReference>
<evidence type="ECO:0000313" key="2">
    <source>
        <dbReference type="EnsemblPlants" id="TraesCS3B02G330100.1"/>
    </source>
</evidence>
<protein>
    <submittedName>
        <fullName evidence="2">Uncharacterized protein</fullName>
    </submittedName>
</protein>
<dbReference type="STRING" id="4565.A0A3B6FTN7"/>
<dbReference type="Gramene" id="TraesCS3B03G0842000.1">
    <property type="protein sequence ID" value="TraesCS3B03G0842000.1.CDS"/>
    <property type="gene ID" value="TraesCS3B03G0842000"/>
</dbReference>
<evidence type="ECO:0000256" key="1">
    <source>
        <dbReference type="SAM" id="MobiDB-lite"/>
    </source>
</evidence>
<dbReference type="RefSeq" id="XP_044350136.1">
    <property type="nucleotide sequence ID" value="XM_044494201.1"/>
</dbReference>
<dbReference type="Gramene" id="TraesCAD_scaffold_030780_01G000200.1">
    <property type="protein sequence ID" value="TraesCAD_scaffold_030780_01G000200.1"/>
    <property type="gene ID" value="TraesCAD_scaffold_030780_01G000200"/>
</dbReference>
<dbReference type="InterPro" id="IPR045056">
    <property type="entry name" value="Nop56/Nop58"/>
</dbReference>
<dbReference type="OMA" id="TIMELMW"/>
<dbReference type="SMR" id="A0A3B6FTN7"/>
<dbReference type="GO" id="GO:0030515">
    <property type="term" value="F:snoRNA binding"/>
    <property type="evidence" value="ECO:0000318"/>
    <property type="project" value="GO_Central"/>
</dbReference>
<dbReference type="AlphaFoldDB" id="A0A3B6FTN7"/>
<organism evidence="2">
    <name type="scientific">Triticum aestivum</name>
    <name type="common">Wheat</name>
    <dbReference type="NCBI Taxonomy" id="4565"/>
    <lineage>
        <taxon>Eukaryota</taxon>
        <taxon>Viridiplantae</taxon>
        <taxon>Streptophyta</taxon>
        <taxon>Embryophyta</taxon>
        <taxon>Tracheophyta</taxon>
        <taxon>Spermatophyta</taxon>
        <taxon>Magnoliopsida</taxon>
        <taxon>Liliopsida</taxon>
        <taxon>Poales</taxon>
        <taxon>Poaceae</taxon>
        <taxon>BOP clade</taxon>
        <taxon>Pooideae</taxon>
        <taxon>Triticodae</taxon>
        <taxon>Triticeae</taxon>
        <taxon>Triticinae</taxon>
        <taxon>Triticum</taxon>
    </lineage>
</organism>
<dbReference type="OrthoDB" id="681773at2759"/>
<sequence>MESANDTPEPVEKVETVAGEGQGRARGETQSANFTPAPAEKVETVAGKGKGKRKKGKGKGTRGVFCGRGIELGNCGLILVLFETQSGFAIFTYDGMNLLLDNAVENIWVDFIEGYLAKSMVWLKEFKRLENVSSAIDPVTGVDEDLAMTIRKYIVPGQQLAVGKPEYKTIIEDKLEISCLHDDAVMELMWGLGNCVEYLVPSEKLELTMEGRLRMSKGLKTVLESYDLQVEPEMVNKHIIETAGVVYSCDHSVNKHGKSLRAAGEHLKKISDIDSQDWCLIKLVTALKLLCYPTEELPGIPLEVFSAEEYSKLVNDGPKYEGKLLKVSCKTVFKEMVWARRLRNRMLRLLAHYVREARKAYEEDQTLMSSCEGGKKSI</sequence>
<reference evidence="2" key="2">
    <citation type="submission" date="2018-10" db="UniProtKB">
        <authorList>
            <consortium name="EnsemblPlants"/>
        </authorList>
    </citation>
    <scope>IDENTIFICATION</scope>
</reference>
<feature type="compositionally biased region" description="Basic residues" evidence="1">
    <location>
        <begin position="49"/>
        <end position="59"/>
    </location>
</feature>
<accession>A0A3B6FTN7</accession>
<dbReference type="GO" id="GO:0032040">
    <property type="term" value="C:small-subunit processome"/>
    <property type="evidence" value="ECO:0000318"/>
    <property type="project" value="GO_Central"/>
</dbReference>
<name>A0A3B6FTN7_WHEAT</name>
<proteinExistence type="predicted"/>
<keyword evidence="3" id="KW-1185">Reference proteome</keyword>
<dbReference type="PANTHER" id="PTHR10894">
    <property type="entry name" value="NUCLEOLAR PROTEIN 5 NUCLEOLAR PROTEIN NOP5 NOP58"/>
    <property type="match status" value="1"/>
</dbReference>